<keyword evidence="1" id="KW-1133">Transmembrane helix</keyword>
<sequence>MSIFVEARIRGSLDELWRLTQTPDLHARWDLRFTDIEYLPRPDPEQPQQFRYATRIGFGVAVQGCGETVGEKDGANGERTSALKFWSDDPKSLIREGAGYWRYVPTDDGVRFFTAYDYRVRFGMVGRAFDRVIFRPLIGWATAWSFDRLRLWIEKGIDPAVSLQRSLTHGVAHSAVAFVWVYQGVVPKLLGPHADELMLIQQAGVPGANAAMCARLLGCGEVAFGMVMLFAFHRRWPLLLTVVLMIVATIGVAVNSAPFLWAAFNPVSLNLTVVALACIGLLAGRDLPSARRCSRKKPTGGA</sequence>
<keyword evidence="1" id="KW-0812">Transmembrane</keyword>
<keyword evidence="3" id="KW-1185">Reference proteome</keyword>
<dbReference type="SUPFAM" id="SSF55961">
    <property type="entry name" value="Bet v1-like"/>
    <property type="match status" value="1"/>
</dbReference>
<organism evidence="2 3">
    <name type="scientific">Gemmata palustris</name>
    <dbReference type="NCBI Taxonomy" id="2822762"/>
    <lineage>
        <taxon>Bacteria</taxon>
        <taxon>Pseudomonadati</taxon>
        <taxon>Planctomycetota</taxon>
        <taxon>Planctomycetia</taxon>
        <taxon>Gemmatales</taxon>
        <taxon>Gemmataceae</taxon>
        <taxon>Gemmata</taxon>
    </lineage>
</organism>
<accession>A0ABS5C1Y6</accession>
<feature type="transmembrane region" description="Helical" evidence="1">
    <location>
        <begin position="267"/>
        <end position="287"/>
    </location>
</feature>
<evidence type="ECO:0000256" key="1">
    <source>
        <dbReference type="SAM" id="Phobius"/>
    </source>
</evidence>
<evidence type="ECO:0000313" key="2">
    <source>
        <dbReference type="EMBL" id="MBP3959994.1"/>
    </source>
</evidence>
<keyword evidence="1" id="KW-0472">Membrane</keyword>
<dbReference type="Pfam" id="PF13781">
    <property type="entry name" value="DoxX_3"/>
    <property type="match status" value="1"/>
</dbReference>
<comment type="caution">
    <text evidence="2">The sequence shown here is derived from an EMBL/GenBank/DDBJ whole genome shotgun (WGS) entry which is preliminary data.</text>
</comment>
<dbReference type="Proteomes" id="UP000676565">
    <property type="component" value="Unassembled WGS sequence"/>
</dbReference>
<feature type="transmembrane region" description="Helical" evidence="1">
    <location>
        <begin position="238"/>
        <end position="261"/>
    </location>
</feature>
<dbReference type="InterPro" id="IPR025695">
    <property type="entry name" value="DoxX-like"/>
</dbReference>
<dbReference type="InterPro" id="IPR023393">
    <property type="entry name" value="START-like_dom_sf"/>
</dbReference>
<dbReference type="EMBL" id="JAGKQQ010000001">
    <property type="protein sequence ID" value="MBP3959994.1"/>
    <property type="molecule type" value="Genomic_DNA"/>
</dbReference>
<evidence type="ECO:0000313" key="3">
    <source>
        <dbReference type="Proteomes" id="UP000676565"/>
    </source>
</evidence>
<dbReference type="RefSeq" id="WP_210660949.1">
    <property type="nucleotide sequence ID" value="NZ_JAGKQQ010000001.1"/>
</dbReference>
<proteinExistence type="predicted"/>
<gene>
    <name evidence="2" type="ORF">J8F10_32535</name>
</gene>
<reference evidence="2 3" key="1">
    <citation type="submission" date="2021-04" db="EMBL/GenBank/DDBJ databases">
        <authorList>
            <person name="Ivanova A."/>
        </authorList>
    </citation>
    <scope>NUCLEOTIDE SEQUENCE [LARGE SCALE GENOMIC DNA]</scope>
    <source>
        <strain evidence="2 3">G18</strain>
    </source>
</reference>
<name>A0ABS5C1Y6_9BACT</name>
<dbReference type="Gene3D" id="3.30.530.20">
    <property type="match status" value="1"/>
</dbReference>
<protein>
    <submittedName>
        <fullName evidence="2">DoxX-like family protein</fullName>
    </submittedName>
</protein>